<feature type="region of interest" description="Disordered" evidence="1">
    <location>
        <begin position="189"/>
        <end position="219"/>
    </location>
</feature>
<reference evidence="3" key="1">
    <citation type="journal article" date="2019" name="Int. J. Syst. Evol. Microbiol.">
        <title>The Global Catalogue of Microorganisms (GCM) 10K type strain sequencing project: providing services to taxonomists for standard genome sequencing and annotation.</title>
        <authorList>
            <consortium name="The Broad Institute Genomics Platform"/>
            <consortium name="The Broad Institute Genome Sequencing Center for Infectious Disease"/>
            <person name="Wu L."/>
            <person name="Ma J."/>
        </authorList>
    </citation>
    <scope>NUCLEOTIDE SEQUENCE [LARGE SCALE GENOMIC DNA]</scope>
    <source>
        <strain evidence="3">CCUG 43117</strain>
    </source>
</reference>
<evidence type="ECO:0000313" key="3">
    <source>
        <dbReference type="Proteomes" id="UP001596060"/>
    </source>
</evidence>
<dbReference type="Proteomes" id="UP001596060">
    <property type="component" value="Unassembled WGS sequence"/>
</dbReference>
<evidence type="ECO:0000313" key="2">
    <source>
        <dbReference type="EMBL" id="MFC5504457.1"/>
    </source>
</evidence>
<gene>
    <name evidence="2" type="ORF">ACFPN9_04215</name>
</gene>
<organism evidence="2 3">
    <name type="scientific">Bosea massiliensis</name>
    <dbReference type="NCBI Taxonomy" id="151419"/>
    <lineage>
        <taxon>Bacteria</taxon>
        <taxon>Pseudomonadati</taxon>
        <taxon>Pseudomonadota</taxon>
        <taxon>Alphaproteobacteria</taxon>
        <taxon>Hyphomicrobiales</taxon>
        <taxon>Boseaceae</taxon>
        <taxon>Bosea</taxon>
    </lineage>
</organism>
<protein>
    <submittedName>
        <fullName evidence="2">DUF937 domain-containing protein</fullName>
    </submittedName>
</protein>
<feature type="compositionally biased region" description="Gly residues" evidence="1">
    <location>
        <begin position="197"/>
        <end position="214"/>
    </location>
</feature>
<dbReference type="RefSeq" id="WP_066721052.1">
    <property type="nucleotide sequence ID" value="NZ_JBHSLU010000007.1"/>
</dbReference>
<evidence type="ECO:0000256" key="1">
    <source>
        <dbReference type="SAM" id="MobiDB-lite"/>
    </source>
</evidence>
<keyword evidence="3" id="KW-1185">Reference proteome</keyword>
<proteinExistence type="predicted"/>
<feature type="region of interest" description="Disordered" evidence="1">
    <location>
        <begin position="231"/>
        <end position="268"/>
    </location>
</feature>
<dbReference type="Pfam" id="PF06078">
    <property type="entry name" value="DUF937"/>
    <property type="match status" value="1"/>
</dbReference>
<dbReference type="EMBL" id="JBHSLU010000007">
    <property type="protein sequence ID" value="MFC5504457.1"/>
    <property type="molecule type" value="Genomic_DNA"/>
</dbReference>
<comment type="caution">
    <text evidence="2">The sequence shown here is derived from an EMBL/GenBank/DDBJ whole genome shotgun (WGS) entry which is preliminary data.</text>
</comment>
<accession>A0ABW0NZD3</accession>
<dbReference type="InterPro" id="IPR009282">
    <property type="entry name" value="DUF937"/>
</dbReference>
<feature type="compositionally biased region" description="Basic and acidic residues" evidence="1">
    <location>
        <begin position="240"/>
        <end position="250"/>
    </location>
</feature>
<name>A0ABW0NZD3_9HYPH</name>
<sequence length="304" mass="31476">MMTLFEMMQQAQNGQAMQNLARQYGLSQQQTQAAIEALLPAFSMGLQRQTQDPYAFGSLAQMMTASPFGRIFDANGDGIPDQARSAGTDVLSQIFGSKEVSNAVAAQAAATSGVGQAVLKQMLPVIAAMVMGGLTKSMQSSGFGGILGQFAEMMRGQMPGLQPAPPPPPPQPANPMNPFEAILGSMFGNGQVPAGGQTQGGGPFGGGQMPGGQAGMDQMGGIFGQILTGMLGGAQSQPEPETRTARRAPEPEPQDDVPPAGAGPGAIGLDALNQMFETGRQVQDSHQQAMKSIFDTMFGGPGRR</sequence>